<feature type="domain" description="HTH myb-type" evidence="1">
    <location>
        <begin position="37"/>
        <end position="53"/>
    </location>
</feature>
<reference evidence="2" key="1">
    <citation type="submission" date="2020-05" db="EMBL/GenBank/DDBJ databases">
        <authorList>
            <person name="Rincon C."/>
            <person name="Sanders R I."/>
            <person name="Robbins C."/>
            <person name="Chaturvedi A."/>
        </authorList>
    </citation>
    <scope>NUCLEOTIDE SEQUENCE</scope>
    <source>
        <strain evidence="2">CHB12</strain>
    </source>
</reference>
<organism evidence="2 3">
    <name type="scientific">Rhizophagus irregularis</name>
    <dbReference type="NCBI Taxonomy" id="588596"/>
    <lineage>
        <taxon>Eukaryota</taxon>
        <taxon>Fungi</taxon>
        <taxon>Fungi incertae sedis</taxon>
        <taxon>Mucoromycota</taxon>
        <taxon>Glomeromycotina</taxon>
        <taxon>Glomeromycetes</taxon>
        <taxon>Glomerales</taxon>
        <taxon>Glomeraceae</taxon>
        <taxon>Rhizophagus</taxon>
    </lineage>
</organism>
<accession>A0A915ZSH2</accession>
<dbReference type="AlphaFoldDB" id="A0A915ZSH2"/>
<sequence>MPSFSNKDNKCIKFLMRLWGRYNDRFLRIIRLMPQYTPKQLANHWRNYLNPKLCNQPLGDHEKGYVIELAQKYRTPKYTNWKYIIQDLYVQFGKLYSENQIKHYWNSKNRSNSYDVNDTSLRLPRLHNDTKYRYEFIMEHNYKLKPKFNEPYRMRPYYCSNYPNVQ</sequence>
<proteinExistence type="predicted"/>
<evidence type="ECO:0000313" key="2">
    <source>
        <dbReference type="EMBL" id="CAB5389186.1"/>
    </source>
</evidence>
<dbReference type="PROSITE" id="PS51294">
    <property type="entry name" value="HTH_MYB"/>
    <property type="match status" value="1"/>
</dbReference>
<protein>
    <recommendedName>
        <fullName evidence="1">HTH myb-type domain-containing protein</fullName>
    </recommendedName>
</protein>
<comment type="caution">
    <text evidence="2">The sequence shown here is derived from an EMBL/GenBank/DDBJ whole genome shotgun (WGS) entry which is preliminary data.</text>
</comment>
<dbReference type="Proteomes" id="UP000684084">
    <property type="component" value="Unassembled WGS sequence"/>
</dbReference>
<gene>
    <name evidence="2" type="ORF">CHRIB12_LOCUS20937</name>
</gene>
<dbReference type="InterPro" id="IPR017930">
    <property type="entry name" value="Myb_dom"/>
</dbReference>
<name>A0A915ZSH2_9GLOM</name>
<evidence type="ECO:0000259" key="1">
    <source>
        <dbReference type="PROSITE" id="PS51294"/>
    </source>
</evidence>
<evidence type="ECO:0000313" key="3">
    <source>
        <dbReference type="Proteomes" id="UP000684084"/>
    </source>
</evidence>
<dbReference type="EMBL" id="CAGKOT010000064">
    <property type="protein sequence ID" value="CAB5389186.1"/>
    <property type="molecule type" value="Genomic_DNA"/>
</dbReference>
<dbReference type="VEuPathDB" id="FungiDB:RhiirFUN_025923"/>
<dbReference type="OrthoDB" id="2303272at2759"/>